<dbReference type="AlphaFoldDB" id="A0AAD4DN54"/>
<evidence type="ECO:0000259" key="1">
    <source>
        <dbReference type="Pfam" id="PF00128"/>
    </source>
</evidence>
<dbReference type="SUPFAM" id="SSF51445">
    <property type="entry name" value="(Trans)glycosidases"/>
    <property type="match status" value="1"/>
</dbReference>
<feature type="domain" description="Glycosyl hydrolase family 13 catalytic" evidence="1">
    <location>
        <begin position="1"/>
        <end position="64"/>
    </location>
</feature>
<gene>
    <name evidence="2" type="ORF">F5891DRAFT_1202569</name>
</gene>
<organism evidence="2 3">
    <name type="scientific">Suillus fuscotomentosus</name>
    <dbReference type="NCBI Taxonomy" id="1912939"/>
    <lineage>
        <taxon>Eukaryota</taxon>
        <taxon>Fungi</taxon>
        <taxon>Dikarya</taxon>
        <taxon>Basidiomycota</taxon>
        <taxon>Agaricomycotina</taxon>
        <taxon>Agaricomycetes</taxon>
        <taxon>Agaricomycetidae</taxon>
        <taxon>Boletales</taxon>
        <taxon>Suillineae</taxon>
        <taxon>Suillaceae</taxon>
        <taxon>Suillus</taxon>
    </lineage>
</organism>
<comment type="caution">
    <text evidence="2">The sequence shown here is derived from an EMBL/GenBank/DDBJ whole genome shotgun (WGS) entry which is preliminary data.</text>
</comment>
<name>A0AAD4DN54_9AGAM</name>
<dbReference type="InterPro" id="IPR017853">
    <property type="entry name" value="GH"/>
</dbReference>
<keyword evidence="3" id="KW-1185">Reference proteome</keyword>
<reference evidence="2" key="1">
    <citation type="journal article" date="2020" name="New Phytol.">
        <title>Comparative genomics reveals dynamic genome evolution in host specialist ectomycorrhizal fungi.</title>
        <authorList>
            <person name="Lofgren L.A."/>
            <person name="Nguyen N.H."/>
            <person name="Vilgalys R."/>
            <person name="Ruytinx J."/>
            <person name="Liao H.L."/>
            <person name="Branco S."/>
            <person name="Kuo A."/>
            <person name="LaButti K."/>
            <person name="Lipzen A."/>
            <person name="Andreopoulos W."/>
            <person name="Pangilinan J."/>
            <person name="Riley R."/>
            <person name="Hundley H."/>
            <person name="Na H."/>
            <person name="Barry K."/>
            <person name="Grigoriev I.V."/>
            <person name="Stajich J.E."/>
            <person name="Kennedy P.G."/>
        </authorList>
    </citation>
    <scope>NUCLEOTIDE SEQUENCE</scope>
    <source>
        <strain evidence="2">FC203</strain>
    </source>
</reference>
<dbReference type="EMBL" id="JABBWK010000401">
    <property type="protein sequence ID" value="KAG1884512.1"/>
    <property type="molecule type" value="Genomic_DNA"/>
</dbReference>
<sequence>MDVINCISKTDGLPDAPLVDHTQYYQPTSRYYVNGPQVHKYMKQMHTKVLSPHDLITIGETPFTHEASELATKPWMLRELKAIVGRWQQFMHDDGFWNAINIENYDQARSVSRFGNDSVEWPAVSAKMLAIFEVHKYVKFKDY</sequence>
<dbReference type="InterPro" id="IPR006047">
    <property type="entry name" value="GH13_cat_dom"/>
</dbReference>
<dbReference type="GO" id="GO:0005975">
    <property type="term" value="P:carbohydrate metabolic process"/>
    <property type="evidence" value="ECO:0007669"/>
    <property type="project" value="InterPro"/>
</dbReference>
<protein>
    <recommendedName>
        <fullName evidence="1">Glycosyl hydrolase family 13 catalytic domain-containing protein</fullName>
    </recommendedName>
</protein>
<evidence type="ECO:0000313" key="2">
    <source>
        <dbReference type="EMBL" id="KAG1884512.1"/>
    </source>
</evidence>
<evidence type="ECO:0000313" key="3">
    <source>
        <dbReference type="Proteomes" id="UP001195769"/>
    </source>
</evidence>
<proteinExistence type="predicted"/>
<dbReference type="Pfam" id="PF00128">
    <property type="entry name" value="Alpha-amylase"/>
    <property type="match status" value="2"/>
</dbReference>
<dbReference type="Proteomes" id="UP001195769">
    <property type="component" value="Unassembled WGS sequence"/>
</dbReference>
<accession>A0AAD4DN54</accession>
<dbReference type="RefSeq" id="XP_041216285.1">
    <property type="nucleotide sequence ID" value="XM_041368940.1"/>
</dbReference>
<feature type="domain" description="Glycosyl hydrolase family 13 catalytic" evidence="1">
    <location>
        <begin position="66"/>
        <end position="133"/>
    </location>
</feature>
<dbReference type="GeneID" id="64663238"/>
<dbReference type="Gene3D" id="3.20.20.80">
    <property type="entry name" value="Glycosidases"/>
    <property type="match status" value="2"/>
</dbReference>